<feature type="transmembrane region" description="Helical" evidence="2">
    <location>
        <begin position="366"/>
        <end position="385"/>
    </location>
</feature>
<keyword evidence="4" id="KW-1185">Reference proteome</keyword>
<evidence type="ECO:0000313" key="4">
    <source>
        <dbReference type="Proteomes" id="UP001428817"/>
    </source>
</evidence>
<keyword evidence="2" id="KW-0812">Transmembrane</keyword>
<feature type="region of interest" description="Disordered" evidence="1">
    <location>
        <begin position="420"/>
        <end position="444"/>
    </location>
</feature>
<evidence type="ECO:0000313" key="3">
    <source>
        <dbReference type="EMBL" id="GAA5156604.1"/>
    </source>
</evidence>
<organism evidence="3 4">
    <name type="scientific">Pseudonocardia eucalypti</name>
    <dbReference type="NCBI Taxonomy" id="648755"/>
    <lineage>
        <taxon>Bacteria</taxon>
        <taxon>Bacillati</taxon>
        <taxon>Actinomycetota</taxon>
        <taxon>Actinomycetes</taxon>
        <taxon>Pseudonocardiales</taxon>
        <taxon>Pseudonocardiaceae</taxon>
        <taxon>Pseudonocardia</taxon>
    </lineage>
</organism>
<reference evidence="4" key="1">
    <citation type="journal article" date="2019" name="Int. J. Syst. Evol. Microbiol.">
        <title>The Global Catalogue of Microorganisms (GCM) 10K type strain sequencing project: providing services to taxonomists for standard genome sequencing and annotation.</title>
        <authorList>
            <consortium name="The Broad Institute Genomics Platform"/>
            <consortium name="The Broad Institute Genome Sequencing Center for Infectious Disease"/>
            <person name="Wu L."/>
            <person name="Ma J."/>
        </authorList>
    </citation>
    <scope>NUCLEOTIDE SEQUENCE [LARGE SCALE GENOMIC DNA]</scope>
    <source>
        <strain evidence="4">JCM 18303</strain>
    </source>
</reference>
<evidence type="ECO:0008006" key="5">
    <source>
        <dbReference type="Google" id="ProtNLM"/>
    </source>
</evidence>
<gene>
    <name evidence="3" type="ORF">GCM10023321_32650</name>
</gene>
<name>A0ABP9Q6U9_9PSEU</name>
<feature type="transmembrane region" description="Helical" evidence="2">
    <location>
        <begin position="646"/>
        <end position="664"/>
    </location>
</feature>
<dbReference type="InterPro" id="IPR050545">
    <property type="entry name" value="Mycobact_MmpL"/>
</dbReference>
<dbReference type="Proteomes" id="UP001428817">
    <property type="component" value="Unassembled WGS sequence"/>
</dbReference>
<accession>A0ABP9Q6U9</accession>
<feature type="transmembrane region" description="Helical" evidence="2">
    <location>
        <begin position="727"/>
        <end position="746"/>
    </location>
</feature>
<evidence type="ECO:0000256" key="1">
    <source>
        <dbReference type="SAM" id="MobiDB-lite"/>
    </source>
</evidence>
<proteinExistence type="predicted"/>
<comment type="caution">
    <text evidence="3">The sequence shown here is derived from an EMBL/GenBank/DDBJ whole genome shotgun (WGS) entry which is preliminary data.</text>
</comment>
<dbReference type="PANTHER" id="PTHR33406">
    <property type="entry name" value="MEMBRANE PROTEIN MJ1562-RELATED"/>
    <property type="match status" value="1"/>
</dbReference>
<feature type="transmembrane region" description="Helical" evidence="2">
    <location>
        <begin position="698"/>
        <end position="718"/>
    </location>
</feature>
<feature type="transmembrane region" description="Helical" evidence="2">
    <location>
        <begin position="284"/>
        <end position="301"/>
    </location>
</feature>
<feature type="transmembrane region" description="Helical" evidence="2">
    <location>
        <begin position="337"/>
        <end position="359"/>
    </location>
</feature>
<dbReference type="EMBL" id="BAABJP010000015">
    <property type="protein sequence ID" value="GAA5156604.1"/>
    <property type="molecule type" value="Genomic_DNA"/>
</dbReference>
<feature type="transmembrane region" description="Helical" evidence="2">
    <location>
        <begin position="31"/>
        <end position="50"/>
    </location>
</feature>
<feature type="transmembrane region" description="Helical" evidence="2">
    <location>
        <begin position="391"/>
        <end position="409"/>
    </location>
</feature>
<sequence>MFGRLPRFSRRLGKHWPAGGAAIRRDGWRGVAAVLLGVLGLVLVAGIPMVRVDTSTESFLPAGDPAMAAVEQKARDFGGDPVIVMLRYSQNYQFVREGRNTQALLRAEESLAQLPDVAAVYGPGTVLKQLADAGHNFILSIVQKREAARAGAEEAARAAGRSPADVAQAGQAALTEVNVRYAPLLVYGFKVGLPTLSNPSFTQTVLFGDDGQTRPNWRFIVPSPDTAVVLVRPREDLDQDGTQRLVQAIRDTVAGARLDTTSVTVSGVPTVTASLAGEVAKQSPLIGALVAFAVLLRYLLVPAPGNRWQRLRPLVASLLGSAATVGLFGWSGHPLSFGAVVLLPLLLGIGSSFPLYLAAVPNRRRIVVMSVASSVAFLALALSPLPFVRDLGYALCLGVLATVGVALLLNRYWPPSAAMPEEPAPRPAAMPEEPAPRPAAPPAPRAAGIAAAGSVPRAARIGTAVLASALALVGWVALPRVNVAANPTDLAAGLPALNDASIVESALGASAEISVRLSGPDTLSADALRWASATQDVLATRFAEQLRPVVGVPNLFGFLGPDPTPGQVDSAVALIPPYLSSSIVKPDRSAALLMYGVRLQDLGAQQRMLRDVTAALPPPPPGFKAEVVGLPVAAARGYQLLLDDRYLANLAGIVIAGLVLALGLRRRWDAARAVAAALLATGWGLGVIWALGLALSPLTIGLGSLVSVTGCEFVALLTEARRTARRWLWRSVGIACATSVLGYLALVPSRLWVVREFGLVLGAAVVLSYLAAKLVVWLVPPRAAEVDPVPSGRSADAVEVKA</sequence>
<feature type="transmembrane region" description="Helical" evidence="2">
    <location>
        <begin position="458"/>
        <end position="478"/>
    </location>
</feature>
<dbReference type="RefSeq" id="WP_185059679.1">
    <property type="nucleotide sequence ID" value="NZ_BAABJP010000015.1"/>
</dbReference>
<keyword evidence="2" id="KW-1133">Transmembrane helix</keyword>
<feature type="transmembrane region" description="Helical" evidence="2">
    <location>
        <begin position="752"/>
        <end position="772"/>
    </location>
</feature>
<feature type="transmembrane region" description="Helical" evidence="2">
    <location>
        <begin position="671"/>
        <end position="692"/>
    </location>
</feature>
<feature type="compositionally biased region" description="Low complexity" evidence="1">
    <location>
        <begin position="420"/>
        <end position="432"/>
    </location>
</feature>
<dbReference type="SUPFAM" id="SSF82866">
    <property type="entry name" value="Multidrug efflux transporter AcrB transmembrane domain"/>
    <property type="match status" value="2"/>
</dbReference>
<feature type="transmembrane region" description="Helical" evidence="2">
    <location>
        <begin position="313"/>
        <end position="331"/>
    </location>
</feature>
<keyword evidence="2" id="KW-0472">Membrane</keyword>
<protein>
    <recommendedName>
        <fullName evidence="5">RND transporter</fullName>
    </recommendedName>
</protein>
<evidence type="ECO:0000256" key="2">
    <source>
        <dbReference type="SAM" id="Phobius"/>
    </source>
</evidence>
<dbReference type="PANTHER" id="PTHR33406:SF13">
    <property type="entry name" value="MEMBRANE PROTEIN YDFJ"/>
    <property type="match status" value="1"/>
</dbReference>